<dbReference type="InterPro" id="IPR036397">
    <property type="entry name" value="RNaseH_sf"/>
</dbReference>
<dbReference type="InterPro" id="IPR005312">
    <property type="entry name" value="DUF1759"/>
</dbReference>
<dbReference type="PANTHER" id="PTHR47331">
    <property type="entry name" value="PHD-TYPE DOMAIN-CONTAINING PROTEIN"/>
    <property type="match status" value="1"/>
</dbReference>
<dbReference type="Pfam" id="PF17921">
    <property type="entry name" value="Integrase_H2C2"/>
    <property type="match status" value="1"/>
</dbReference>
<evidence type="ECO:0000256" key="2">
    <source>
        <dbReference type="SAM" id="MobiDB-lite"/>
    </source>
</evidence>
<dbReference type="InterPro" id="IPR008042">
    <property type="entry name" value="Retrotrans_Pao"/>
</dbReference>
<reference evidence="5" key="2">
    <citation type="submission" date="2025-05" db="UniProtKB">
        <authorList>
            <consortium name="EnsemblMetazoa"/>
        </authorList>
    </citation>
    <scope>IDENTIFICATION</scope>
    <source>
        <strain evidence="5">Foshan</strain>
    </source>
</reference>
<dbReference type="InterPro" id="IPR040676">
    <property type="entry name" value="DUF5641"/>
</dbReference>
<dbReference type="SMART" id="SM00343">
    <property type="entry name" value="ZnF_C2HC"/>
    <property type="match status" value="1"/>
</dbReference>
<keyword evidence="1" id="KW-0863">Zinc-finger</keyword>
<dbReference type="Proteomes" id="UP000069940">
    <property type="component" value="Unassembled WGS sequence"/>
</dbReference>
<dbReference type="PANTHER" id="PTHR47331:SF1">
    <property type="entry name" value="GAG-LIKE PROTEIN"/>
    <property type="match status" value="1"/>
</dbReference>
<dbReference type="PROSITE" id="PS50158">
    <property type="entry name" value="ZF_CCHC"/>
    <property type="match status" value="1"/>
</dbReference>
<accession>A0ABM1YYS9</accession>
<keyword evidence="1" id="KW-0479">Metal-binding</keyword>
<evidence type="ECO:0000256" key="1">
    <source>
        <dbReference type="PROSITE-ProRule" id="PRU00047"/>
    </source>
</evidence>
<evidence type="ECO:0000259" key="4">
    <source>
        <dbReference type="PROSITE" id="PS50994"/>
    </source>
</evidence>
<dbReference type="InterPro" id="IPR041588">
    <property type="entry name" value="Integrase_H2C2"/>
</dbReference>
<feature type="domain" description="Integrase catalytic" evidence="4">
    <location>
        <begin position="1433"/>
        <end position="1626"/>
    </location>
</feature>
<proteinExistence type="predicted"/>
<sequence length="1753" mass="198605">MDAATTKELYALYRQRSQARKKLVRIQRTIITNDSLGLAQLNVLSKSLSVTYTEYNDFHSKVLALVPDDAIEQQETEYDGFEQLYYAVSEAVEELLLEAKDKAVSHSAPNNEPMVVIKQQPLSAPIPTFDGNYAGWPKFKAVFQDLMANSGDTDAIKLYHLDKALIGDAAGVLDTKILSEGNYNEAWNILEDRFENKRVLVETHIRGLFSLQKMTSESYKELRALLSTVTHHVESLKFLQQQIIGVSEHMIVYLVVSALDRATRKSWEGTQRKGDLPKYDQTISYLKSRCQILENCETADLATKQNTKPKPFQPSKMNPQRSYAASTNPFESTSVCEICGGSHLNFQCSTLSDLSPAQKNEKIRAAGVCFNCLRKGHRIKECPSDKTCRKCQGRHHTLLHDDGVPTRTPPPNVSLPTETMVGPQVPVPVVPTPTPVDAPVSTACSSNFAQTTKTVLLLTAVVQVLDRNNEPHLCRVLLDSGSQVNFVTEEMANRLGLTKKPANVPIVGINALRSLAREKMVVKIRSRVSCFHASLECLVTPRVTGAIPTSKIDTTNWKIPNGIILADPNFHTPDKVDLLIGGELFFDVLKPGQLSLDEGLPQLRDTHLGWIVAGSMVDPLVSNISLQYTHTAVEDIEQSMQRFWQIEEVPEVPKRSTEETECEAHFLATYKRDETGRFIVELPFKANLPQLESCRSLALKRFMMLEKRFARDPVLQEQYVSFIREYEALGHCFEIDESADPENQQTYYLPHHAVLRPSSSSTKCRVVFDASAKLSPLDLSLNDVLQIGPVVQNDLYHIALRFRKFKVAFTGDISKMYRQVLEAQPDRRFLRIFWREHPSLPLRVLELCTVTYGTASAPYQATRCLVQLVEEEGEHFPIAARIVKEETYMDDVLSGADSVEDAIEAQQQLKHLLGRGGFPIHKWCSNSDEFLEHIPVEDQEKKVALEEHGTNEAIKVLGLLWNPSEDSMLIAYRPKSSSLHLQRPTKREMYSEIAKFFDPLGLVSPVIVVAKLLAQRLWLLKTGWDDQVDDDTAQQWQELQESLTNLHDIEIPRRVTCDNAIAYELHGFSDASDKAYGACIYMRSVLADGSAKLNLLTSKSKLAPLKDLSIPRKELCAALLLTRLIQKVVPALDMEFRSIVLWCDSTVVLAWIKKPLNQLQLFVRNRIAVIQEHTNAYQWEYVRSQHNPADIVSRGQLVGPLKNNSLWWSGPEFLHRAEYHVDSLEGVPDEELPELKALAAAPDVSMDLHSLFLRFSNFRKIQRVVGYILRFAANCQKRNLAERELKLHLTVRELRRSTEAIMYVVQRTHYSDELKRVLSNQPCKGLGSLRPIINDRLLRVGGRLDRSQLPFESRHPIILPNKDPIVRLLIQQMHVELHHVGQIGLMNAMRQRYWLVNARSTIRLVTRRCVKCFRTNPTTPSQLMGNLPVSRVVPSPPFAVTGVDYAGPFWTKQGTRRPTLVKSYIAVYVCMATKAVHLECVTDLTTDAFMASLRRFIARRGMVHELHSDNATNFRGASHELNQLYQQFREQRTVDTIESFCRNHEIEWHFIPPDAPEFGGLWEAAVKSAKTHLKRVVGNSSLTFEEFCTVLAEIEAVLNSRPLFAISNDPADPLVITPAHYLIGRPLIAPAEPSLENVKASRLSRWQHLQLLREQFWRAWSRDYLNTLQPRSKNQQARPNIREGMIVLLQDRNQPPLHWKLGRIVAVYPGTDGLVRAVDVFTDGVKYRRPINKVSILPIEDNEVSPNTSSSIN</sequence>
<dbReference type="Gene3D" id="3.30.420.10">
    <property type="entry name" value="Ribonuclease H-like superfamily/Ribonuclease H"/>
    <property type="match status" value="1"/>
</dbReference>
<dbReference type="Gene3D" id="2.40.70.10">
    <property type="entry name" value="Acid Proteases"/>
    <property type="match status" value="1"/>
</dbReference>
<protein>
    <recommendedName>
        <fullName evidence="7">Endonuclease</fullName>
    </recommendedName>
</protein>
<organism evidence="5 6">
    <name type="scientific">Aedes albopictus</name>
    <name type="common">Asian tiger mosquito</name>
    <name type="synonym">Stegomyia albopicta</name>
    <dbReference type="NCBI Taxonomy" id="7160"/>
    <lineage>
        <taxon>Eukaryota</taxon>
        <taxon>Metazoa</taxon>
        <taxon>Ecdysozoa</taxon>
        <taxon>Arthropoda</taxon>
        <taxon>Hexapoda</taxon>
        <taxon>Insecta</taxon>
        <taxon>Pterygota</taxon>
        <taxon>Neoptera</taxon>
        <taxon>Endopterygota</taxon>
        <taxon>Diptera</taxon>
        <taxon>Nematocera</taxon>
        <taxon>Culicoidea</taxon>
        <taxon>Culicidae</taxon>
        <taxon>Culicinae</taxon>
        <taxon>Aedini</taxon>
        <taxon>Aedes</taxon>
        <taxon>Stegomyia</taxon>
    </lineage>
</organism>
<dbReference type="CDD" id="cd01644">
    <property type="entry name" value="RT_pepA17"/>
    <property type="match status" value="1"/>
</dbReference>
<feature type="compositionally biased region" description="Polar residues" evidence="2">
    <location>
        <begin position="315"/>
        <end position="324"/>
    </location>
</feature>
<dbReference type="InterPro" id="IPR021109">
    <property type="entry name" value="Peptidase_aspartic_dom_sf"/>
</dbReference>
<keyword evidence="6" id="KW-1185">Reference proteome</keyword>
<dbReference type="RefSeq" id="XP_062700072.1">
    <property type="nucleotide sequence ID" value="XM_062844088.1"/>
</dbReference>
<dbReference type="PROSITE" id="PS50994">
    <property type="entry name" value="INTEGRASE"/>
    <property type="match status" value="1"/>
</dbReference>
<dbReference type="Pfam" id="PF03564">
    <property type="entry name" value="DUF1759"/>
    <property type="match status" value="1"/>
</dbReference>
<feature type="domain" description="CCHC-type" evidence="3">
    <location>
        <begin position="369"/>
        <end position="384"/>
    </location>
</feature>
<reference evidence="6" key="1">
    <citation type="journal article" date="2015" name="Proc. Natl. Acad. Sci. U.S.A.">
        <title>Genome sequence of the Asian Tiger mosquito, Aedes albopictus, reveals insights into its biology, genetics, and evolution.</title>
        <authorList>
            <person name="Chen X.G."/>
            <person name="Jiang X."/>
            <person name="Gu J."/>
            <person name="Xu M."/>
            <person name="Wu Y."/>
            <person name="Deng Y."/>
            <person name="Zhang C."/>
            <person name="Bonizzoni M."/>
            <person name="Dermauw W."/>
            <person name="Vontas J."/>
            <person name="Armbruster P."/>
            <person name="Huang X."/>
            <person name="Yang Y."/>
            <person name="Zhang H."/>
            <person name="He W."/>
            <person name="Peng H."/>
            <person name="Liu Y."/>
            <person name="Wu K."/>
            <person name="Chen J."/>
            <person name="Lirakis M."/>
            <person name="Topalis P."/>
            <person name="Van Leeuwen T."/>
            <person name="Hall A.B."/>
            <person name="Jiang X."/>
            <person name="Thorpe C."/>
            <person name="Mueller R.L."/>
            <person name="Sun C."/>
            <person name="Waterhouse R.M."/>
            <person name="Yan G."/>
            <person name="Tu Z.J."/>
            <person name="Fang X."/>
            <person name="James A.A."/>
        </authorList>
    </citation>
    <scope>NUCLEOTIDE SEQUENCE [LARGE SCALE GENOMIC DNA]</scope>
    <source>
        <strain evidence="6">Foshan</strain>
    </source>
</reference>
<dbReference type="InterPro" id="IPR001584">
    <property type="entry name" value="Integrase_cat-core"/>
</dbReference>
<dbReference type="CDD" id="cd00303">
    <property type="entry name" value="retropepsin_like"/>
    <property type="match status" value="1"/>
</dbReference>
<feature type="region of interest" description="Disordered" evidence="2">
    <location>
        <begin position="304"/>
        <end position="324"/>
    </location>
</feature>
<dbReference type="InterPro" id="IPR001878">
    <property type="entry name" value="Znf_CCHC"/>
</dbReference>
<evidence type="ECO:0000313" key="5">
    <source>
        <dbReference type="EnsemblMetazoa" id="AALFPA23_013335.P19306"/>
    </source>
</evidence>
<dbReference type="EnsemblMetazoa" id="AALFPA23_013335.R19306">
    <property type="protein sequence ID" value="AALFPA23_013335.P19306"/>
    <property type="gene ID" value="AALFPA23_013335"/>
</dbReference>
<dbReference type="InterPro" id="IPR012337">
    <property type="entry name" value="RNaseH-like_sf"/>
</dbReference>
<dbReference type="SUPFAM" id="SSF53098">
    <property type="entry name" value="Ribonuclease H-like"/>
    <property type="match status" value="1"/>
</dbReference>
<evidence type="ECO:0000313" key="6">
    <source>
        <dbReference type="Proteomes" id="UP000069940"/>
    </source>
</evidence>
<dbReference type="Pfam" id="PF18701">
    <property type="entry name" value="DUF5641"/>
    <property type="match status" value="1"/>
</dbReference>
<keyword evidence="1" id="KW-0862">Zinc</keyword>
<name>A0ABM1YYS9_AEDAL</name>
<dbReference type="Pfam" id="PF05380">
    <property type="entry name" value="Peptidase_A17"/>
    <property type="match status" value="1"/>
</dbReference>
<evidence type="ECO:0008006" key="7">
    <source>
        <dbReference type="Google" id="ProtNLM"/>
    </source>
</evidence>
<dbReference type="GeneID" id="134284801"/>
<evidence type="ECO:0000259" key="3">
    <source>
        <dbReference type="PROSITE" id="PS50158"/>
    </source>
</evidence>